<proteinExistence type="inferred from homology"/>
<protein>
    <submittedName>
        <fullName evidence="5">Alpha/beta fold hydrolase</fullName>
    </submittedName>
</protein>
<dbReference type="EMBL" id="VIGX01000002">
    <property type="protein sequence ID" value="TWS30198.1"/>
    <property type="molecule type" value="Genomic_DNA"/>
</dbReference>
<evidence type="ECO:0000256" key="1">
    <source>
        <dbReference type="ARBA" id="ARBA00007534"/>
    </source>
</evidence>
<dbReference type="OrthoDB" id="4774619at2"/>
<sequence>MPKPTIVLIVPGTGEPAAGMLGGVTAELARLAPGRVETKVIDYPRQYALPMSYGRSRTVGETNLLAAVRDYAARGYLIVIVGYSQGAVVAGNVAAALTPELAAAVVGVYLVADALRPRGTDSNGATESQNFNGWGVAGQRPITTVRARWYSIRGDVICDATPDSLVRDIADFSEWMGFTWQDVIAWPGKLLALARKQAWQNAGWWQRFRRDPATLLELAPRGARAAEEVRGYPHLHTRYGDPAWPIPGIRRTYLQQVAHHILYDLDRKAAP</sequence>
<evidence type="ECO:0000256" key="3">
    <source>
        <dbReference type="ARBA" id="ARBA00022801"/>
    </source>
</evidence>
<keyword evidence="6" id="KW-1185">Reference proteome</keyword>
<keyword evidence="2" id="KW-0719">Serine esterase</keyword>
<gene>
    <name evidence="5" type="ORF">FK530_06725</name>
</gene>
<dbReference type="GO" id="GO:0052689">
    <property type="term" value="F:carboxylic ester hydrolase activity"/>
    <property type="evidence" value="ECO:0007669"/>
    <property type="project" value="UniProtKB-KW"/>
</dbReference>
<comment type="similarity">
    <text evidence="1">Belongs to the cutinase family.</text>
</comment>
<dbReference type="Proteomes" id="UP000319375">
    <property type="component" value="Unassembled WGS sequence"/>
</dbReference>
<evidence type="ECO:0000256" key="4">
    <source>
        <dbReference type="ARBA" id="ARBA00023157"/>
    </source>
</evidence>
<keyword evidence="4" id="KW-1015">Disulfide bond</keyword>
<dbReference type="RefSeq" id="WP_146486225.1">
    <property type="nucleotide sequence ID" value="NZ_VIGX01000002.1"/>
</dbReference>
<organism evidence="5 6">
    <name type="scientific">Tsukamurella conjunctivitidis</name>
    <dbReference type="NCBI Taxonomy" id="2592068"/>
    <lineage>
        <taxon>Bacteria</taxon>
        <taxon>Bacillati</taxon>
        <taxon>Actinomycetota</taxon>
        <taxon>Actinomycetes</taxon>
        <taxon>Mycobacteriales</taxon>
        <taxon>Tsukamurellaceae</taxon>
        <taxon>Tsukamurella</taxon>
    </lineage>
</organism>
<dbReference type="InterPro" id="IPR000675">
    <property type="entry name" value="Cutinase/axe"/>
</dbReference>
<dbReference type="AlphaFoldDB" id="A0A5C5S6I8"/>
<evidence type="ECO:0000256" key="2">
    <source>
        <dbReference type="ARBA" id="ARBA00022487"/>
    </source>
</evidence>
<dbReference type="InterPro" id="IPR029058">
    <property type="entry name" value="AB_hydrolase_fold"/>
</dbReference>
<dbReference type="PANTHER" id="PTHR33630:SF9">
    <property type="entry name" value="CUTINASE 4"/>
    <property type="match status" value="1"/>
</dbReference>
<dbReference type="SMART" id="SM01110">
    <property type="entry name" value="Cutinase"/>
    <property type="match status" value="1"/>
</dbReference>
<dbReference type="Pfam" id="PF01083">
    <property type="entry name" value="Cutinase"/>
    <property type="match status" value="1"/>
</dbReference>
<evidence type="ECO:0000313" key="6">
    <source>
        <dbReference type="Proteomes" id="UP000319375"/>
    </source>
</evidence>
<keyword evidence="3 5" id="KW-0378">Hydrolase</keyword>
<reference evidence="5 6" key="1">
    <citation type="submission" date="2019-06" db="EMBL/GenBank/DDBJ databases">
        <title>Tsukamurella conjunctivitidis sp. nov., Tsukamurella assacharolytica sp. nov. and Tsukamurella sputae sp. nov. isolated from patients with conjunctivitis, bacteraemia (lymphoma) and respiratory infection (sputum) in Hong Kong.</title>
        <authorList>
            <person name="Teng J.L.L."/>
            <person name="Lee H.H."/>
            <person name="Fong J.Y.H."/>
            <person name="Fok K.M.N."/>
            <person name="Lau S.K.P."/>
            <person name="Woo P.C.Y."/>
        </authorList>
    </citation>
    <scope>NUCLEOTIDE SEQUENCE [LARGE SCALE GENOMIC DNA]</scope>
    <source>
        <strain evidence="5 6">HKU72</strain>
    </source>
</reference>
<dbReference type="SUPFAM" id="SSF53474">
    <property type="entry name" value="alpha/beta-Hydrolases"/>
    <property type="match status" value="1"/>
</dbReference>
<dbReference type="Gene3D" id="3.40.50.1820">
    <property type="entry name" value="alpha/beta hydrolase"/>
    <property type="match status" value="1"/>
</dbReference>
<comment type="caution">
    <text evidence="5">The sequence shown here is derived from an EMBL/GenBank/DDBJ whole genome shotgun (WGS) entry which is preliminary data.</text>
</comment>
<dbReference type="PANTHER" id="PTHR33630">
    <property type="entry name" value="CUTINASE RV1984C-RELATED-RELATED"/>
    <property type="match status" value="1"/>
</dbReference>
<name>A0A5C5S6I8_9ACTN</name>
<evidence type="ECO:0000313" key="5">
    <source>
        <dbReference type="EMBL" id="TWS30198.1"/>
    </source>
</evidence>
<accession>A0A5C5S6I8</accession>